<dbReference type="RefSeq" id="WP_071176380.1">
    <property type="nucleotide sequence ID" value="NZ_CP017831.1"/>
</dbReference>
<accession>A0A1D9P3E3</accession>
<dbReference type="AlphaFoldDB" id="A0A1D9P3E3"/>
<feature type="signal peptide" evidence="2">
    <location>
        <begin position="1"/>
        <end position="20"/>
    </location>
</feature>
<proteinExistence type="predicted"/>
<sequence>MNKKTIIIAMGLALVLTACANTAVDTATGDEVTSDVAEAATGDTIKSEVVENKATTETSEEVKEVSTDSSTEEISTETEVTSSESSTEVIDLTTAQAEETEVVDTTTIKSESTPTGKTGANGWPVISGYKGDGNGPGLAWRDDYDYVNDKNIQGNFNDIIAFTASNGVTIKVVVSYNGDTPIYWPISDGEGKDLEPNSAWNKAINEAMYGPNGAYNATDLSANVNATLPNTSYKRTSIDPNDSQVAAYKQAYDYKRSTCDGGTYYPRPAGTINDSIFFFTDGVGEYDKKGVALWEFRNTGSYWSLVIYQNPAEYQWSGIKEVLEYLSPDGTALYNVIYTDCYTGSEVIQDWDAWWSVGGSQIYQPNPDAAGGYWTYYFK</sequence>
<reference evidence="4" key="1">
    <citation type="submission" date="2016-10" db="EMBL/GenBank/DDBJ databases">
        <title>The complete genome sequence of the rumen bacterium Butyrivibrio hungatei MB2003.</title>
        <authorList>
            <person name="Palevich N."/>
            <person name="Kelly W.J."/>
            <person name="Leahy S.C."/>
            <person name="Altermann E."/>
            <person name="Rakonjac J."/>
            <person name="Attwood G.T."/>
        </authorList>
    </citation>
    <scope>NUCLEOTIDE SEQUENCE [LARGE SCALE GENOMIC DNA]</scope>
    <source>
        <strain evidence="4">MB2003</strain>
    </source>
</reference>
<dbReference type="KEGG" id="bhu:bhn_I1682"/>
<evidence type="ECO:0000256" key="1">
    <source>
        <dbReference type="SAM" id="MobiDB-lite"/>
    </source>
</evidence>
<gene>
    <name evidence="3" type="ORF">bhn_I1682</name>
</gene>
<name>A0A1D9P3E3_9FIRM</name>
<organism evidence="3 4">
    <name type="scientific">Butyrivibrio hungatei</name>
    <dbReference type="NCBI Taxonomy" id="185008"/>
    <lineage>
        <taxon>Bacteria</taxon>
        <taxon>Bacillati</taxon>
        <taxon>Bacillota</taxon>
        <taxon>Clostridia</taxon>
        <taxon>Lachnospirales</taxon>
        <taxon>Lachnospiraceae</taxon>
        <taxon>Butyrivibrio</taxon>
    </lineage>
</organism>
<feature type="compositionally biased region" description="Polar residues" evidence="1">
    <location>
        <begin position="105"/>
        <end position="118"/>
    </location>
</feature>
<evidence type="ECO:0000313" key="4">
    <source>
        <dbReference type="Proteomes" id="UP000179284"/>
    </source>
</evidence>
<evidence type="ECO:0000313" key="3">
    <source>
        <dbReference type="EMBL" id="AOZ96715.1"/>
    </source>
</evidence>
<keyword evidence="2" id="KW-0732">Signal</keyword>
<dbReference type="Proteomes" id="UP000179284">
    <property type="component" value="Chromosome I"/>
</dbReference>
<dbReference type="PROSITE" id="PS51257">
    <property type="entry name" value="PROKAR_LIPOPROTEIN"/>
    <property type="match status" value="1"/>
</dbReference>
<dbReference type="EMBL" id="CP017831">
    <property type="protein sequence ID" value="AOZ96715.1"/>
    <property type="molecule type" value="Genomic_DNA"/>
</dbReference>
<feature type="compositionally biased region" description="Low complexity" evidence="1">
    <location>
        <begin position="77"/>
        <end position="87"/>
    </location>
</feature>
<keyword evidence="4" id="KW-1185">Reference proteome</keyword>
<evidence type="ECO:0000256" key="2">
    <source>
        <dbReference type="SAM" id="SignalP"/>
    </source>
</evidence>
<feature type="region of interest" description="Disordered" evidence="1">
    <location>
        <begin position="105"/>
        <end position="128"/>
    </location>
</feature>
<feature type="chain" id="PRO_5038397364" evidence="2">
    <location>
        <begin position="21"/>
        <end position="379"/>
    </location>
</feature>
<feature type="region of interest" description="Disordered" evidence="1">
    <location>
        <begin position="52"/>
        <end position="87"/>
    </location>
</feature>
<protein>
    <submittedName>
        <fullName evidence="3">Uncharacterized protein</fullName>
    </submittedName>
</protein>